<dbReference type="AlphaFoldDB" id="W4M088"/>
<evidence type="ECO:0000256" key="3">
    <source>
        <dbReference type="PIRSR" id="PIRSR000089-1"/>
    </source>
</evidence>
<feature type="binding site" evidence="3">
    <location>
        <begin position="272"/>
        <end position="279"/>
    </location>
    <ligand>
        <name>FAD</name>
        <dbReference type="ChEBI" id="CHEBI:57692"/>
    </ligand>
</feature>
<dbReference type="SUPFAM" id="SSF52467">
    <property type="entry name" value="DHS-like NAD/FAD-binding domain"/>
    <property type="match status" value="1"/>
</dbReference>
<comment type="cofactor">
    <cofactor evidence="3">
        <name>FAD</name>
        <dbReference type="ChEBI" id="CHEBI:57692"/>
    </cofactor>
    <text evidence="3">Binds 1 FAD per dimer.</text>
</comment>
<evidence type="ECO:0000259" key="4">
    <source>
        <dbReference type="SMART" id="SM00893"/>
    </source>
</evidence>
<reference evidence="5 6" key="1">
    <citation type="journal article" date="2014" name="Nature">
        <title>An environmental bacterial taxon with a large and distinct metabolic repertoire.</title>
        <authorList>
            <person name="Wilson M.C."/>
            <person name="Mori T."/>
            <person name="Ruckert C."/>
            <person name="Uria A.R."/>
            <person name="Helf M.J."/>
            <person name="Takada K."/>
            <person name="Gernert C."/>
            <person name="Steffens U.A."/>
            <person name="Heycke N."/>
            <person name="Schmitt S."/>
            <person name="Rinke C."/>
            <person name="Helfrich E.J."/>
            <person name="Brachmann A.O."/>
            <person name="Gurgui C."/>
            <person name="Wakimoto T."/>
            <person name="Kracht M."/>
            <person name="Crusemann M."/>
            <person name="Hentschel U."/>
            <person name="Abe I."/>
            <person name="Matsunaga S."/>
            <person name="Kalinowski J."/>
            <person name="Takeyama H."/>
            <person name="Piel J."/>
        </authorList>
    </citation>
    <scope>NUCLEOTIDE SEQUENCE [LARGE SCALE GENOMIC DNA]</scope>
    <source>
        <strain evidence="6">TSY1</strain>
    </source>
</reference>
<dbReference type="InterPro" id="IPR014730">
    <property type="entry name" value="ETF_a/b_N"/>
</dbReference>
<feature type="binding site" evidence="3">
    <location>
        <position position="216"/>
    </location>
    <ligand>
        <name>FAD</name>
        <dbReference type="ChEBI" id="CHEBI:57692"/>
    </ligand>
</feature>
<dbReference type="Pfam" id="PF01012">
    <property type="entry name" value="ETF"/>
    <property type="match status" value="1"/>
</dbReference>
<dbReference type="SUPFAM" id="SSF52402">
    <property type="entry name" value="Adenine nucleotide alpha hydrolases-like"/>
    <property type="match status" value="1"/>
</dbReference>
<keyword evidence="3" id="KW-0285">Flavoprotein</keyword>
<dbReference type="PANTHER" id="PTHR43153">
    <property type="entry name" value="ELECTRON TRANSFER FLAVOPROTEIN ALPHA"/>
    <property type="match status" value="1"/>
</dbReference>
<dbReference type="GO" id="GO:0050660">
    <property type="term" value="F:flavin adenine dinucleotide binding"/>
    <property type="evidence" value="ECO:0007669"/>
    <property type="project" value="InterPro"/>
</dbReference>
<dbReference type="GO" id="GO:0009055">
    <property type="term" value="F:electron transfer activity"/>
    <property type="evidence" value="ECO:0007669"/>
    <property type="project" value="InterPro"/>
</dbReference>
<dbReference type="InterPro" id="IPR029035">
    <property type="entry name" value="DHS-like_NAD/FAD-binding_dom"/>
</dbReference>
<feature type="binding site" evidence="3">
    <location>
        <begin position="255"/>
        <end position="259"/>
    </location>
    <ligand>
        <name>FAD</name>
        <dbReference type="ChEBI" id="CHEBI:57692"/>
    </ligand>
</feature>
<dbReference type="HOGENOM" id="CLU_034178_1_1_7"/>
<evidence type="ECO:0000313" key="6">
    <source>
        <dbReference type="Proteomes" id="UP000019141"/>
    </source>
</evidence>
<dbReference type="InterPro" id="IPR014729">
    <property type="entry name" value="Rossmann-like_a/b/a_fold"/>
</dbReference>
<accession>W4M088</accession>
<dbReference type="Proteomes" id="UP000019141">
    <property type="component" value="Unassembled WGS sequence"/>
</dbReference>
<evidence type="ECO:0000313" key="5">
    <source>
        <dbReference type="EMBL" id="ETX03381.1"/>
    </source>
</evidence>
<evidence type="ECO:0000256" key="2">
    <source>
        <dbReference type="ARBA" id="ARBA00022982"/>
    </source>
</evidence>
<keyword evidence="6" id="KW-1185">Reference proteome</keyword>
<dbReference type="InterPro" id="IPR033947">
    <property type="entry name" value="ETF_alpha_N"/>
</dbReference>
<dbReference type="GO" id="GO:0033539">
    <property type="term" value="P:fatty acid beta-oxidation using acyl-CoA dehydrogenase"/>
    <property type="evidence" value="ECO:0007669"/>
    <property type="project" value="TreeGrafter"/>
</dbReference>
<dbReference type="SMART" id="SM00893">
    <property type="entry name" value="ETF"/>
    <property type="match status" value="1"/>
</dbReference>
<name>W4M088_ENTF1</name>
<dbReference type="InterPro" id="IPR001308">
    <property type="entry name" value="ETF_a/FixB"/>
</dbReference>
<protein>
    <recommendedName>
        <fullName evidence="4">Electron transfer flavoprotein alpha/beta-subunit N-terminal domain-containing protein</fullName>
    </recommendedName>
</protein>
<comment type="similarity">
    <text evidence="1">Belongs to the ETF alpha-subunit/FixB family.</text>
</comment>
<organism evidence="5 6">
    <name type="scientific">Entotheonella factor</name>
    <dbReference type="NCBI Taxonomy" id="1429438"/>
    <lineage>
        <taxon>Bacteria</taxon>
        <taxon>Pseudomonadati</taxon>
        <taxon>Nitrospinota/Tectimicrobiota group</taxon>
        <taxon>Candidatus Tectimicrobiota</taxon>
        <taxon>Candidatus Entotheonellia</taxon>
        <taxon>Candidatus Entotheonellales</taxon>
        <taxon>Candidatus Entotheonellaceae</taxon>
        <taxon>Candidatus Entotheonella</taxon>
    </lineage>
</organism>
<dbReference type="PANTHER" id="PTHR43153:SF1">
    <property type="entry name" value="ELECTRON TRANSFER FLAVOPROTEIN SUBUNIT ALPHA, MITOCHONDRIAL"/>
    <property type="match status" value="1"/>
</dbReference>
<keyword evidence="2" id="KW-0813">Transport</keyword>
<dbReference type="Gene3D" id="3.40.50.1220">
    <property type="entry name" value="TPP-binding domain"/>
    <property type="match status" value="1"/>
</dbReference>
<sequence>MAGILVIGEVQDGHITPPTREALAMGRSLAGASGAAVAAALIGNELGASGQEAIAAGADQVYTVEDALLAQPQIDLYLAAYQAVCAEVTPDIVLLSRTDMGRELAPRLACRLGVSLLQDCLHLEIDADSGRLIATRPVYGGNVQAKVRSTGTPQVAAMRPKVCDPLEPDASRQGDVTPVAVALDATMAKVTIVRQEISESAGVKLEDANIVVAGGRGLGGPEPFSELEELAGLLGAGVGASRAAVDAGWVPANWQIGLTGRTITPDLYLTVGISGASQHMAGCSNSKVIVAINKDGEANIFRESRYGVVGDWETVLPGLIQGIRDLK</sequence>
<dbReference type="CDD" id="cd01715">
    <property type="entry name" value="ETF_alpha"/>
    <property type="match status" value="1"/>
</dbReference>
<dbReference type="PIRSF" id="PIRSF000089">
    <property type="entry name" value="Electra_flavoP_a"/>
    <property type="match status" value="1"/>
</dbReference>
<feature type="binding site" evidence="3">
    <location>
        <begin position="241"/>
        <end position="242"/>
    </location>
    <ligand>
        <name>FAD</name>
        <dbReference type="ChEBI" id="CHEBI:57692"/>
    </ligand>
</feature>
<evidence type="ECO:0000256" key="1">
    <source>
        <dbReference type="ARBA" id="ARBA00005817"/>
    </source>
</evidence>
<dbReference type="PATRIC" id="fig|1429438.4.peg.240"/>
<proteinExistence type="inferred from homology"/>
<dbReference type="EMBL" id="AZHW01000054">
    <property type="protein sequence ID" value="ETX03381.1"/>
    <property type="molecule type" value="Genomic_DNA"/>
</dbReference>
<comment type="caution">
    <text evidence="5">The sequence shown here is derived from an EMBL/GenBank/DDBJ whole genome shotgun (WGS) entry which is preliminary data.</text>
</comment>
<dbReference type="InterPro" id="IPR014731">
    <property type="entry name" value="ETF_asu_C"/>
</dbReference>
<keyword evidence="2" id="KW-0249">Electron transport</keyword>
<feature type="binding site" evidence="3">
    <location>
        <position position="293"/>
    </location>
    <ligand>
        <name>FAD</name>
        <dbReference type="ChEBI" id="CHEBI:57692"/>
    </ligand>
</feature>
<feature type="domain" description="Electron transfer flavoprotein alpha/beta-subunit N-terminal" evidence="4">
    <location>
        <begin position="4"/>
        <end position="199"/>
    </location>
</feature>
<keyword evidence="3" id="KW-0274">FAD</keyword>
<gene>
    <name evidence="5" type="ORF">ETSY1_00230</name>
</gene>
<dbReference type="Pfam" id="PF00766">
    <property type="entry name" value="ETF_alpha"/>
    <property type="match status" value="1"/>
</dbReference>
<dbReference type="Gene3D" id="3.40.50.620">
    <property type="entry name" value="HUPs"/>
    <property type="match status" value="1"/>
</dbReference>